<dbReference type="EMBL" id="JAUHMF010000010">
    <property type="protein sequence ID" value="MDT8899563.1"/>
    <property type="molecule type" value="Genomic_DNA"/>
</dbReference>
<keyword evidence="1" id="KW-0614">Plasmid</keyword>
<reference evidence="1 2" key="1">
    <citation type="submission" date="2023-07" db="EMBL/GenBank/DDBJ databases">
        <title>Novel species of Thermanaerothrix with wide hydrolytic capabilities.</title>
        <authorList>
            <person name="Zayulina K.S."/>
            <person name="Podosokorskaya O.A."/>
            <person name="Elcheninov A.G."/>
        </authorList>
    </citation>
    <scope>NUCLEOTIDE SEQUENCE [LARGE SCALE GENOMIC DNA]</scope>
    <source>
        <strain evidence="1 2">4228-RoL</strain>
        <plasmid evidence="1">p4228-RoL</plasmid>
    </source>
</reference>
<dbReference type="GO" id="GO:0016740">
    <property type="term" value="F:transferase activity"/>
    <property type="evidence" value="ECO:0007669"/>
    <property type="project" value="UniProtKB-KW"/>
</dbReference>
<sequence>MKYKSGDDFRRALEERLRRMSLDSGTPILRLRKAVAFERFLARLIKAQPQDWVLKGGFMIQLRLGGQSRVTKDIDLLFRQALDTDEVHQQLVEAAALDLGDWFGFNVAYPSQSGTHLRFEVECFLGGRRFEVFPLDVGTGDLLVGEVEHLCAPPLLDFADIEPVSIPSYPVSQQIAEKVHALTRPYATGGSSRVKDAVDILLLAGQSHLRREDLFQALAVTFEVRQTHPLPVCFPDLPKDWQRSLREEAEKTGLGEITLEEADQRLKAFLDPVFGQRPQGNTWDPLRWEWC</sequence>
<evidence type="ECO:0000313" key="2">
    <source>
        <dbReference type="Proteomes" id="UP001254165"/>
    </source>
</evidence>
<evidence type="ECO:0000313" key="1">
    <source>
        <dbReference type="EMBL" id="MDT8899563.1"/>
    </source>
</evidence>
<gene>
    <name evidence="1" type="ORF">QYE77_14960</name>
</gene>
<geneLocation type="plasmid" evidence="1">
    <name>p4228-RoL</name>
</geneLocation>
<dbReference type="Pfam" id="PF08843">
    <property type="entry name" value="AbiEii"/>
    <property type="match status" value="1"/>
</dbReference>
<proteinExistence type="predicted"/>
<dbReference type="Gene3D" id="3.30.460.40">
    <property type="match status" value="1"/>
</dbReference>
<dbReference type="Proteomes" id="UP001254165">
    <property type="component" value="Unassembled WGS sequence"/>
</dbReference>
<keyword evidence="2" id="KW-1185">Reference proteome</keyword>
<organism evidence="1 2">
    <name type="scientific">Thermanaerothrix solaris</name>
    <dbReference type="NCBI Taxonomy" id="3058434"/>
    <lineage>
        <taxon>Bacteria</taxon>
        <taxon>Bacillati</taxon>
        <taxon>Chloroflexota</taxon>
        <taxon>Anaerolineae</taxon>
        <taxon>Anaerolineales</taxon>
        <taxon>Anaerolineaceae</taxon>
        <taxon>Thermanaerothrix</taxon>
    </lineage>
</organism>
<keyword evidence="1" id="KW-0808">Transferase</keyword>
<accession>A0ABU3NRW5</accession>
<protein>
    <submittedName>
        <fullName evidence="1">Nucleotidyl transferase AbiEii/AbiGii toxin family protein</fullName>
    </submittedName>
</protein>
<name>A0ABU3NRW5_9CHLR</name>
<dbReference type="RefSeq" id="WP_315626347.1">
    <property type="nucleotide sequence ID" value="NZ_JAUHMF010000010.1"/>
</dbReference>
<comment type="caution">
    <text evidence="1">The sequence shown here is derived from an EMBL/GenBank/DDBJ whole genome shotgun (WGS) entry which is preliminary data.</text>
</comment>
<dbReference type="InterPro" id="IPR014942">
    <property type="entry name" value="AbiEii"/>
</dbReference>